<keyword evidence="3 13" id="KW-0148">Chlorophyll</keyword>
<evidence type="ECO:0000313" key="15">
    <source>
        <dbReference type="EMBL" id="AKG62958.1"/>
    </source>
</evidence>
<protein>
    <recommendedName>
        <fullName evidence="14">Chlorophyll a-b binding protein, chloroplastic</fullName>
    </recommendedName>
</protein>
<dbReference type="GO" id="GO:0016168">
    <property type="term" value="F:chlorophyll binding"/>
    <property type="evidence" value="ECO:0007669"/>
    <property type="project" value="UniProtKB-KW"/>
</dbReference>
<keyword evidence="6 14" id="KW-0934">Plastid</keyword>
<keyword evidence="9" id="KW-1133">Transmembrane helix</keyword>
<dbReference type="SUPFAM" id="SSF103511">
    <property type="entry name" value="Chlorophyll a-b binding protein"/>
    <property type="match status" value="1"/>
</dbReference>
<dbReference type="GO" id="GO:0009522">
    <property type="term" value="C:photosystem I"/>
    <property type="evidence" value="ECO:0007669"/>
    <property type="project" value="UniProtKB-KW"/>
</dbReference>
<accession>A0A0F7GZS0</accession>
<sequence>MAVTVGKVFLAQPCTSASFIANGKHVHRSSFGFAANPGAAPLRHSWTVVRAQERPTWLPGLDPPPYLNGTLAGDYGFDPLGLGEDPESLKWFVQAELVHCRFAMAGVAGILFTDLLRVTGISNLPVWYEAGAVKFGFASTKTLFIVQMILMGFVETKRYMDIVNPGSQAKEGAFLGIEAAFEGLEPGYPGGPILNPLGLAKDIKNAHDWKLKEIKNGRLAMIAMLGIFVQASVTHAGPIDNLVEHLSNPWHKTIVQTLANSSS</sequence>
<evidence type="ECO:0000256" key="1">
    <source>
        <dbReference type="ARBA" id="ARBA00004334"/>
    </source>
</evidence>
<feature type="binding site" evidence="13">
    <location>
        <position position="212"/>
    </location>
    <ligand>
        <name>chlorophyll a</name>
        <dbReference type="ChEBI" id="CHEBI:58416"/>
        <label>1</label>
    </ligand>
</feature>
<evidence type="ECO:0000256" key="2">
    <source>
        <dbReference type="ARBA" id="ARBA00007259"/>
    </source>
</evidence>
<keyword evidence="5 14" id="KW-0602">Photosynthesis</keyword>
<keyword evidence="7" id="KW-0812">Transmembrane</keyword>
<dbReference type="AlphaFoldDB" id="A0A0F7GZS0"/>
<feature type="binding site" description="axial binding residue" evidence="13">
    <location>
        <position position="101"/>
    </location>
    <ligand>
        <name>chlorophyll b</name>
        <dbReference type="ChEBI" id="CHEBI:61721"/>
        <label>1</label>
    </ligand>
    <ligandPart>
        <name>Mg</name>
        <dbReference type="ChEBI" id="CHEBI:25107"/>
    </ligandPart>
</feature>
<keyword evidence="10 14" id="KW-0157">Chromophore</keyword>
<reference evidence="15" key="1">
    <citation type="journal article" date="2015" name="BMC Plant Biol.">
        <title>NDH expression marks major transitions in plant evolution and reveals coordinate intracellular gene loss.</title>
        <authorList>
            <person name="Ruhlman T.A."/>
            <person name="Chang W.J."/>
            <person name="Chen J.J."/>
            <person name="Huang Y.T."/>
            <person name="Chan M.T."/>
            <person name="Zhang J."/>
            <person name="Liao D.C."/>
            <person name="Blazier J.C."/>
            <person name="Jin X."/>
            <person name="Shih M.C."/>
            <person name="Jansen R.K."/>
            <person name="Lin C.S."/>
        </authorList>
    </citation>
    <scope>NUCLEOTIDE SEQUENCE</scope>
</reference>
<keyword evidence="14" id="KW-0604">Photosystem II</keyword>
<evidence type="ECO:0000256" key="10">
    <source>
        <dbReference type="ARBA" id="ARBA00022991"/>
    </source>
</evidence>
<dbReference type="Gene3D" id="1.10.3460.10">
    <property type="entry name" value="Chlorophyll a/b binding protein domain"/>
    <property type="match status" value="1"/>
</dbReference>
<feature type="binding site" evidence="13">
    <location>
        <position position="216"/>
    </location>
    <ligand>
        <name>chlorophyll a</name>
        <dbReference type="ChEBI" id="CHEBI:58416"/>
        <label>5</label>
    </ligand>
</feature>
<feature type="binding site" evidence="13">
    <location>
        <position position="230"/>
    </location>
    <ligand>
        <name>chlorophyll a</name>
        <dbReference type="ChEBI" id="CHEBI:58416"/>
        <label>1</label>
    </ligand>
</feature>
<name>A0A0F7GZS0_9ROSI</name>
<evidence type="ECO:0000256" key="13">
    <source>
        <dbReference type="PIRSR" id="PIRSR601344-1"/>
    </source>
</evidence>
<evidence type="ECO:0000256" key="12">
    <source>
        <dbReference type="ARBA" id="ARBA00023136"/>
    </source>
</evidence>
<feature type="binding site" evidence="13">
    <location>
        <position position="213"/>
    </location>
    <ligand>
        <name>chlorophyll a</name>
        <dbReference type="ChEBI" id="CHEBI:58416"/>
        <label>1</label>
    </ligand>
</feature>
<dbReference type="InterPro" id="IPR022796">
    <property type="entry name" value="Chloroa_b-bind"/>
</dbReference>
<dbReference type="GO" id="GO:0009765">
    <property type="term" value="P:photosynthesis, light harvesting"/>
    <property type="evidence" value="ECO:0007669"/>
    <property type="project" value="InterPro"/>
</dbReference>
<evidence type="ECO:0000256" key="7">
    <source>
        <dbReference type="ARBA" id="ARBA00022692"/>
    </source>
</evidence>
<evidence type="ECO:0000256" key="4">
    <source>
        <dbReference type="ARBA" id="ARBA00022528"/>
    </source>
</evidence>
<evidence type="ECO:0000256" key="5">
    <source>
        <dbReference type="ARBA" id="ARBA00022531"/>
    </source>
</evidence>
<keyword evidence="12" id="KW-0472">Membrane</keyword>
<dbReference type="PANTHER" id="PTHR21649">
    <property type="entry name" value="CHLOROPHYLL A/B BINDING PROTEIN"/>
    <property type="match status" value="1"/>
</dbReference>
<keyword evidence="8 14" id="KW-0603">Photosystem I</keyword>
<organism evidence="15">
    <name type="scientific">Monsonia emarginata</name>
    <dbReference type="NCBI Taxonomy" id="28966"/>
    <lineage>
        <taxon>Eukaryota</taxon>
        <taxon>Viridiplantae</taxon>
        <taxon>Streptophyta</taxon>
        <taxon>Embryophyta</taxon>
        <taxon>Tracheophyta</taxon>
        <taxon>Spermatophyta</taxon>
        <taxon>Magnoliopsida</taxon>
        <taxon>eudicotyledons</taxon>
        <taxon>Gunneridae</taxon>
        <taxon>Pentapetalae</taxon>
        <taxon>rosids</taxon>
        <taxon>malvids</taxon>
        <taxon>Geraniales</taxon>
        <taxon>Geraniaceae</taxon>
        <taxon>Monsonia</taxon>
    </lineage>
</organism>
<evidence type="ECO:0000256" key="9">
    <source>
        <dbReference type="ARBA" id="ARBA00022989"/>
    </source>
</evidence>
<dbReference type="GO" id="GO:0009535">
    <property type="term" value="C:chloroplast thylakoid membrane"/>
    <property type="evidence" value="ECO:0007669"/>
    <property type="project" value="UniProtKB-SubCell"/>
</dbReference>
<keyword evidence="4 14" id="KW-0150">Chloroplast</keyword>
<dbReference type="GO" id="GO:0009523">
    <property type="term" value="C:photosystem II"/>
    <property type="evidence" value="ECO:0007669"/>
    <property type="project" value="UniProtKB-KW"/>
</dbReference>
<evidence type="ECO:0000256" key="11">
    <source>
        <dbReference type="ARBA" id="ARBA00023078"/>
    </source>
</evidence>
<feature type="binding site" evidence="13">
    <location>
        <position position="99"/>
    </location>
    <ligand>
        <name>chlorophyll a</name>
        <dbReference type="ChEBI" id="CHEBI:58416"/>
        <label>1</label>
    </ligand>
</feature>
<evidence type="ECO:0000256" key="3">
    <source>
        <dbReference type="ARBA" id="ARBA00022494"/>
    </source>
</evidence>
<evidence type="ECO:0000256" key="8">
    <source>
        <dbReference type="ARBA" id="ARBA00022836"/>
    </source>
</evidence>
<feature type="binding site" evidence="13">
    <location>
        <position position="245"/>
    </location>
    <ligand>
        <name>chlorophyll a</name>
        <dbReference type="ChEBI" id="CHEBI:58416"/>
        <label>1</label>
    </ligand>
</feature>
<keyword evidence="11 14" id="KW-0793">Thylakoid</keyword>
<feature type="binding site" evidence="13">
    <location>
        <position position="96"/>
    </location>
    <ligand>
        <name>chlorophyll a</name>
        <dbReference type="ChEBI" id="CHEBI:58416"/>
        <label>1</label>
    </ligand>
</feature>
<comment type="function">
    <text evidence="14">The light-harvesting complex (LHC) functions as a light receptor, it captures and delivers excitation energy to photosystems with which it is closely associated.</text>
</comment>
<comment type="similarity">
    <text evidence="2 14">Belongs to the light-harvesting chlorophyll a/b-binding (LHC) protein family.</text>
</comment>
<dbReference type="InterPro" id="IPR001344">
    <property type="entry name" value="Chloro_AB-bd_pln"/>
</dbReference>
<proteinExistence type="evidence at transcript level"/>
<comment type="subcellular location">
    <subcellularLocation>
        <location evidence="1 14">Plastid</location>
        <location evidence="1 14">Chloroplast thylakoid membrane</location>
    </subcellularLocation>
</comment>
<feature type="binding site" evidence="13">
    <location>
        <position position="218"/>
    </location>
    <ligand>
        <name>chlorophyll a</name>
        <dbReference type="ChEBI" id="CHEBI:58416"/>
        <label>1</label>
    </ligand>
</feature>
<evidence type="ECO:0000256" key="6">
    <source>
        <dbReference type="ARBA" id="ARBA00022640"/>
    </source>
</evidence>
<dbReference type="Pfam" id="PF00504">
    <property type="entry name" value="Chloroa_b-bind"/>
    <property type="match status" value="1"/>
</dbReference>
<dbReference type="EMBL" id="KM584858">
    <property type="protein sequence ID" value="AKG62958.1"/>
    <property type="molecule type" value="mRNA"/>
</dbReference>
<dbReference type="FunFam" id="1.10.3460.10:FF:000010">
    <property type="entry name" value="Chlorophyll a-b binding protein, chloroplastic"/>
    <property type="match status" value="1"/>
</dbReference>
<evidence type="ECO:0000256" key="14">
    <source>
        <dbReference type="RuleBase" id="RU363080"/>
    </source>
</evidence>
<gene>
    <name evidence="15" type="primary">LHCA5</name>
</gene>